<proteinExistence type="predicted"/>
<accession>A0A699YT89</accession>
<reference evidence="2 3" key="1">
    <citation type="submission" date="2020-02" db="EMBL/GenBank/DDBJ databases">
        <title>Draft genome sequence of Haematococcus lacustris strain NIES-144.</title>
        <authorList>
            <person name="Morimoto D."/>
            <person name="Nakagawa S."/>
            <person name="Yoshida T."/>
            <person name="Sawayama S."/>
        </authorList>
    </citation>
    <scope>NUCLEOTIDE SEQUENCE [LARGE SCALE GENOMIC DNA]</scope>
    <source>
        <strain evidence="2 3">NIES-144</strain>
    </source>
</reference>
<dbReference type="EMBL" id="BLLF01000032">
    <property type="protein sequence ID" value="GFH06312.1"/>
    <property type="molecule type" value="Genomic_DNA"/>
</dbReference>
<evidence type="ECO:0000313" key="3">
    <source>
        <dbReference type="Proteomes" id="UP000485058"/>
    </source>
</evidence>
<feature type="compositionally biased region" description="Polar residues" evidence="1">
    <location>
        <begin position="70"/>
        <end position="79"/>
    </location>
</feature>
<keyword evidence="3" id="KW-1185">Reference proteome</keyword>
<dbReference type="AlphaFoldDB" id="A0A699YT89"/>
<name>A0A699YT89_HAELA</name>
<gene>
    <name evidence="2" type="ORF">HaLaN_00922</name>
</gene>
<sequence length="133" mass="14485">MLEVSRRQHFVTNKQRGLLWQLRSLQRLHPAASLAFKVPAAGSHLAVPRMGQAVSQSADELISGRKPTPATRQAQPSISNPTHLIVLANGLHGTPANSQWHGDYFEQPAPCCLPLRIHGHRDHHPGAAQPTPG</sequence>
<feature type="region of interest" description="Disordered" evidence="1">
    <location>
        <begin position="57"/>
        <end position="79"/>
    </location>
</feature>
<protein>
    <submittedName>
        <fullName evidence="2">Uncharacterized protein</fullName>
    </submittedName>
</protein>
<dbReference type="Proteomes" id="UP000485058">
    <property type="component" value="Unassembled WGS sequence"/>
</dbReference>
<evidence type="ECO:0000256" key="1">
    <source>
        <dbReference type="SAM" id="MobiDB-lite"/>
    </source>
</evidence>
<comment type="caution">
    <text evidence="2">The sequence shown here is derived from an EMBL/GenBank/DDBJ whole genome shotgun (WGS) entry which is preliminary data.</text>
</comment>
<evidence type="ECO:0000313" key="2">
    <source>
        <dbReference type="EMBL" id="GFH06312.1"/>
    </source>
</evidence>
<organism evidence="2 3">
    <name type="scientific">Haematococcus lacustris</name>
    <name type="common">Green alga</name>
    <name type="synonym">Haematococcus pluvialis</name>
    <dbReference type="NCBI Taxonomy" id="44745"/>
    <lineage>
        <taxon>Eukaryota</taxon>
        <taxon>Viridiplantae</taxon>
        <taxon>Chlorophyta</taxon>
        <taxon>core chlorophytes</taxon>
        <taxon>Chlorophyceae</taxon>
        <taxon>CS clade</taxon>
        <taxon>Chlamydomonadales</taxon>
        <taxon>Haematococcaceae</taxon>
        <taxon>Haematococcus</taxon>
    </lineage>
</organism>